<evidence type="ECO:0000256" key="2">
    <source>
        <dbReference type="ARBA" id="ARBA00023015"/>
    </source>
</evidence>
<dbReference type="AlphaFoldDB" id="A0A9W6VB39"/>
<reference evidence="6" key="1">
    <citation type="submission" date="2023-02" db="EMBL/GenBank/DDBJ databases">
        <title>Actinokineospora globicatena NBRC 15670.</title>
        <authorList>
            <person name="Ichikawa N."/>
            <person name="Sato H."/>
            <person name="Tonouchi N."/>
        </authorList>
    </citation>
    <scope>NUCLEOTIDE SEQUENCE</scope>
    <source>
        <strain evidence="6">NBRC 15670</strain>
    </source>
</reference>
<dbReference type="PROSITE" id="PS50931">
    <property type="entry name" value="HTH_LYSR"/>
    <property type="match status" value="1"/>
</dbReference>
<dbReference type="InterPro" id="IPR000847">
    <property type="entry name" value="LysR_HTH_N"/>
</dbReference>
<gene>
    <name evidence="6" type="ORF">Aglo03_57230</name>
</gene>
<dbReference type="InterPro" id="IPR036390">
    <property type="entry name" value="WH_DNA-bd_sf"/>
</dbReference>
<evidence type="ECO:0000259" key="5">
    <source>
        <dbReference type="PROSITE" id="PS50931"/>
    </source>
</evidence>
<dbReference type="InterPro" id="IPR005119">
    <property type="entry name" value="LysR_subst-bd"/>
</dbReference>
<dbReference type="PANTHER" id="PTHR30346">
    <property type="entry name" value="TRANSCRIPTIONAL DUAL REGULATOR HCAR-RELATED"/>
    <property type="match status" value="1"/>
</dbReference>
<dbReference type="Pfam" id="PF03466">
    <property type="entry name" value="LysR_substrate"/>
    <property type="match status" value="1"/>
</dbReference>
<dbReference type="Gene3D" id="3.40.190.10">
    <property type="entry name" value="Periplasmic binding protein-like II"/>
    <property type="match status" value="2"/>
</dbReference>
<comment type="caution">
    <text evidence="6">The sequence shown here is derived from an EMBL/GenBank/DDBJ whole genome shotgun (WGS) entry which is preliminary data.</text>
</comment>
<dbReference type="Pfam" id="PF00126">
    <property type="entry name" value="HTH_1"/>
    <property type="match status" value="1"/>
</dbReference>
<dbReference type="InterPro" id="IPR036388">
    <property type="entry name" value="WH-like_DNA-bd_sf"/>
</dbReference>
<keyword evidence="4" id="KW-0804">Transcription</keyword>
<dbReference type="Gene3D" id="1.10.10.10">
    <property type="entry name" value="Winged helix-like DNA-binding domain superfamily/Winged helix DNA-binding domain"/>
    <property type="match status" value="1"/>
</dbReference>
<evidence type="ECO:0000256" key="4">
    <source>
        <dbReference type="ARBA" id="ARBA00023163"/>
    </source>
</evidence>
<protein>
    <submittedName>
        <fullName evidence="6">Transcriptional regulator</fullName>
    </submittedName>
</protein>
<evidence type="ECO:0000313" key="7">
    <source>
        <dbReference type="Proteomes" id="UP001165042"/>
    </source>
</evidence>
<dbReference type="PANTHER" id="PTHR30346:SF30">
    <property type="entry name" value="SMALL NEUTRAL PROTEASE REGULATORY PROTEIN"/>
    <property type="match status" value="1"/>
</dbReference>
<keyword evidence="3" id="KW-0238">DNA-binding</keyword>
<dbReference type="GO" id="GO:0003677">
    <property type="term" value="F:DNA binding"/>
    <property type="evidence" value="ECO:0007669"/>
    <property type="project" value="UniProtKB-KW"/>
</dbReference>
<keyword evidence="2" id="KW-0805">Transcription regulation</keyword>
<dbReference type="SUPFAM" id="SSF53850">
    <property type="entry name" value="Periplasmic binding protein-like II"/>
    <property type="match status" value="1"/>
</dbReference>
<dbReference type="PRINTS" id="PR00039">
    <property type="entry name" value="HTHLYSR"/>
</dbReference>
<dbReference type="GO" id="GO:0003700">
    <property type="term" value="F:DNA-binding transcription factor activity"/>
    <property type="evidence" value="ECO:0007669"/>
    <property type="project" value="InterPro"/>
</dbReference>
<keyword evidence="7" id="KW-1185">Reference proteome</keyword>
<dbReference type="GO" id="GO:0032993">
    <property type="term" value="C:protein-DNA complex"/>
    <property type="evidence" value="ECO:0007669"/>
    <property type="project" value="TreeGrafter"/>
</dbReference>
<dbReference type="EMBL" id="BSSD01000011">
    <property type="protein sequence ID" value="GLW94907.1"/>
    <property type="molecule type" value="Genomic_DNA"/>
</dbReference>
<dbReference type="SUPFAM" id="SSF46785">
    <property type="entry name" value="Winged helix' DNA-binding domain"/>
    <property type="match status" value="1"/>
</dbReference>
<feature type="domain" description="HTH lysR-type" evidence="5">
    <location>
        <begin position="1"/>
        <end position="47"/>
    </location>
</feature>
<dbReference type="Proteomes" id="UP001165042">
    <property type="component" value="Unassembled WGS sequence"/>
</dbReference>
<name>A0A9W6VB39_9PSEU</name>
<sequence>MADEGSITRAAAALGLSQPSLTAQLQRIERVVGEQVFVRGRAGVRTTQFGRGLLTRARTVLREMDRLLLDSAPGERGEVVLGDSGVLLARVIPRLERELAATGTALAVRAHIDPAAAALIAMLRSGRLDAAVISEVLGFELPVAAGVHRVTVVPVEPVFIALSARHRLAARPEVDLADLADEAWIVNPHDNPGWMASVRAACAQVGFQPRVAYESSHMAGARAFVAGGQCVAIADPLSPEHNGVVFRPLAGDPVRGRLDLAWVDQCPVPADLLHRVVAEEYRAMVERTAGYRRWWADHGRILA</sequence>
<evidence type="ECO:0000256" key="1">
    <source>
        <dbReference type="ARBA" id="ARBA00009437"/>
    </source>
</evidence>
<accession>A0A9W6VB39</accession>
<dbReference type="CDD" id="cd08414">
    <property type="entry name" value="PBP2_LTTR_aromatics_like"/>
    <property type="match status" value="1"/>
</dbReference>
<evidence type="ECO:0000256" key="3">
    <source>
        <dbReference type="ARBA" id="ARBA00023125"/>
    </source>
</evidence>
<proteinExistence type="inferred from homology"/>
<evidence type="ECO:0000313" key="6">
    <source>
        <dbReference type="EMBL" id="GLW94907.1"/>
    </source>
</evidence>
<comment type="similarity">
    <text evidence="1">Belongs to the LysR transcriptional regulatory family.</text>
</comment>
<organism evidence="6 7">
    <name type="scientific">Actinokineospora globicatena</name>
    <dbReference type="NCBI Taxonomy" id="103729"/>
    <lineage>
        <taxon>Bacteria</taxon>
        <taxon>Bacillati</taxon>
        <taxon>Actinomycetota</taxon>
        <taxon>Actinomycetes</taxon>
        <taxon>Pseudonocardiales</taxon>
        <taxon>Pseudonocardiaceae</taxon>
        <taxon>Actinokineospora</taxon>
    </lineage>
</organism>